<evidence type="ECO:0000313" key="1">
    <source>
        <dbReference type="EMBL" id="CDW40348.1"/>
    </source>
</evidence>
<protein>
    <submittedName>
        <fullName evidence="1">Uncharacterized protein</fullName>
    </submittedName>
</protein>
<accession>A0A0K2UQ35</accession>
<dbReference type="AlphaFoldDB" id="A0A0K2UQ35"/>
<dbReference type="EMBL" id="HACA01022987">
    <property type="protein sequence ID" value="CDW40348.1"/>
    <property type="molecule type" value="Transcribed_RNA"/>
</dbReference>
<organism evidence="1">
    <name type="scientific">Lepeophtheirus salmonis</name>
    <name type="common">Salmon louse</name>
    <name type="synonym">Caligus salmonis</name>
    <dbReference type="NCBI Taxonomy" id="72036"/>
    <lineage>
        <taxon>Eukaryota</taxon>
        <taxon>Metazoa</taxon>
        <taxon>Ecdysozoa</taxon>
        <taxon>Arthropoda</taxon>
        <taxon>Crustacea</taxon>
        <taxon>Multicrustacea</taxon>
        <taxon>Hexanauplia</taxon>
        <taxon>Copepoda</taxon>
        <taxon>Siphonostomatoida</taxon>
        <taxon>Caligidae</taxon>
        <taxon>Lepeophtheirus</taxon>
    </lineage>
</organism>
<feature type="non-terminal residue" evidence="1">
    <location>
        <position position="1"/>
    </location>
</feature>
<reference evidence="1" key="1">
    <citation type="submission" date="2014-05" db="EMBL/GenBank/DDBJ databases">
        <authorList>
            <person name="Chronopoulou M."/>
        </authorList>
    </citation>
    <scope>NUCLEOTIDE SEQUENCE</scope>
    <source>
        <tissue evidence="1">Whole organism</tissue>
    </source>
</reference>
<name>A0A0K2UQ35_LEPSM</name>
<proteinExistence type="predicted"/>
<sequence>LFLINNYLLCVINQFETTDRIIISHDETIIISKSVWVCIWIFVNKITSTKADKQYIPVSVRLCRFRF</sequence>